<comment type="caution">
    <text evidence="1">The sequence shown here is derived from an EMBL/GenBank/DDBJ whole genome shotgun (WGS) entry which is preliminary data.</text>
</comment>
<protein>
    <submittedName>
        <fullName evidence="1">Uncharacterized protein</fullName>
    </submittedName>
</protein>
<keyword evidence="2" id="KW-1185">Reference proteome</keyword>
<accession>A0AAV7TJI4</accession>
<gene>
    <name evidence="1" type="ORF">NDU88_002031</name>
</gene>
<dbReference type="Proteomes" id="UP001066276">
    <property type="component" value="Chromosome 3_2"/>
</dbReference>
<dbReference type="AlphaFoldDB" id="A0AAV7TJI4"/>
<organism evidence="1 2">
    <name type="scientific">Pleurodeles waltl</name>
    <name type="common">Iberian ribbed newt</name>
    <dbReference type="NCBI Taxonomy" id="8319"/>
    <lineage>
        <taxon>Eukaryota</taxon>
        <taxon>Metazoa</taxon>
        <taxon>Chordata</taxon>
        <taxon>Craniata</taxon>
        <taxon>Vertebrata</taxon>
        <taxon>Euteleostomi</taxon>
        <taxon>Amphibia</taxon>
        <taxon>Batrachia</taxon>
        <taxon>Caudata</taxon>
        <taxon>Salamandroidea</taxon>
        <taxon>Salamandridae</taxon>
        <taxon>Pleurodelinae</taxon>
        <taxon>Pleurodeles</taxon>
    </lineage>
</organism>
<evidence type="ECO:0000313" key="1">
    <source>
        <dbReference type="EMBL" id="KAJ1176764.1"/>
    </source>
</evidence>
<reference evidence="1" key="1">
    <citation type="journal article" date="2022" name="bioRxiv">
        <title>Sequencing and chromosome-scale assembly of the giantPleurodeles waltlgenome.</title>
        <authorList>
            <person name="Brown T."/>
            <person name="Elewa A."/>
            <person name="Iarovenko S."/>
            <person name="Subramanian E."/>
            <person name="Araus A.J."/>
            <person name="Petzold A."/>
            <person name="Susuki M."/>
            <person name="Suzuki K.-i.T."/>
            <person name="Hayashi T."/>
            <person name="Toyoda A."/>
            <person name="Oliveira C."/>
            <person name="Osipova E."/>
            <person name="Leigh N.D."/>
            <person name="Simon A."/>
            <person name="Yun M.H."/>
        </authorList>
    </citation>
    <scope>NUCLEOTIDE SEQUENCE</scope>
    <source>
        <strain evidence="1">20211129_DDA</strain>
        <tissue evidence="1">Liver</tissue>
    </source>
</reference>
<sequence>MQRRRYGLDGNPKYVVPGSCIVQTTKKRMCLQRKCDHVTKPHVTASVTSQSVRDGLICFHGRESGEMKEARTPVLSEDLRWGQQQLDWDSDRLCNRGTKAGQMARGFCSVMKSPQRCDAILDYTLN</sequence>
<name>A0AAV7TJI4_PLEWA</name>
<proteinExistence type="predicted"/>
<evidence type="ECO:0000313" key="2">
    <source>
        <dbReference type="Proteomes" id="UP001066276"/>
    </source>
</evidence>
<dbReference type="EMBL" id="JANPWB010000006">
    <property type="protein sequence ID" value="KAJ1176764.1"/>
    <property type="molecule type" value="Genomic_DNA"/>
</dbReference>